<feature type="domain" description="Vps52 C-terminal" evidence="8">
    <location>
        <begin position="340"/>
        <end position="600"/>
    </location>
</feature>
<reference evidence="9 10" key="1">
    <citation type="submission" date="2024-03" db="EMBL/GenBank/DDBJ databases">
        <title>Complete genome sequence of the green alga Chloropicon roscoffensis RCC1871.</title>
        <authorList>
            <person name="Lemieux C."/>
            <person name="Pombert J.-F."/>
            <person name="Otis C."/>
            <person name="Turmel M."/>
        </authorList>
    </citation>
    <scope>NUCLEOTIDE SEQUENCE [LARGE SCALE GENOMIC DNA]</scope>
    <source>
        <strain evidence="9 10">RCC1871</strain>
    </source>
</reference>
<dbReference type="PANTHER" id="PTHR14190:SF7">
    <property type="entry name" value="VACUOLAR PROTEIN SORTING-ASSOCIATED PROTEIN 52 HOMOLOG"/>
    <property type="match status" value="1"/>
</dbReference>
<keyword evidence="4" id="KW-0653">Protein transport</keyword>
<dbReference type="GO" id="GO:0042147">
    <property type="term" value="P:retrograde transport, endosome to Golgi"/>
    <property type="evidence" value="ECO:0007669"/>
    <property type="project" value="TreeGrafter"/>
</dbReference>
<dbReference type="GO" id="GO:0006896">
    <property type="term" value="P:Golgi to vacuole transport"/>
    <property type="evidence" value="ECO:0007669"/>
    <property type="project" value="TreeGrafter"/>
</dbReference>
<protein>
    <submittedName>
        <fullName evidence="9">Vacuolar protein sorting-associated protein 52</fullName>
    </submittedName>
</protein>
<evidence type="ECO:0000313" key="9">
    <source>
        <dbReference type="EMBL" id="WZN62168.1"/>
    </source>
</evidence>
<keyword evidence="3" id="KW-0813">Transport</keyword>
<dbReference type="GO" id="GO:0019905">
    <property type="term" value="F:syntaxin binding"/>
    <property type="evidence" value="ECO:0007669"/>
    <property type="project" value="TreeGrafter"/>
</dbReference>
<dbReference type="AlphaFoldDB" id="A0AAX4P7T0"/>
<comment type="subcellular location">
    <subcellularLocation>
        <location evidence="1">Golgi apparatus</location>
        <location evidence="1">trans-Golgi network</location>
    </subcellularLocation>
</comment>
<keyword evidence="10" id="KW-1185">Reference proteome</keyword>
<evidence type="ECO:0000313" key="10">
    <source>
        <dbReference type="Proteomes" id="UP001472866"/>
    </source>
</evidence>
<sequence length="760" mass="83771">MAAEPVVSLELGLEDLDITNEDLNFAELSESLSRVAGNKLVSDALRGKGQQNDNIREQAKDLEVTLRQVEVESIEGYVSESGNLQELHEQILECDGVLDSMEDLLGRFLGDLSEISSEIKHIQKESLNLNVKLKNRKELHEKLSVFADNMQIPPSLIDVVLDSEVNSAEYLTSLQLLHKKLNFLRTSKDAQSSLAFQDVAPELSKLENKAVSKVKAFLLEQFSILRKPKTNIQIQQQNRLLRLKGFVSFIKQHNQVAYSEVRTNYTETVGNVLLSHFRVYLSHVSGLEVRVAAKGDVVGAYEGGSGAGGASGNAVGALSGVSRFFSSMKRGPLGQSPRKSSRSPQDRGKCFELGDRGDVLGKLDESAVVPHVAEAQGLRMPCEQIFRSINKLLLDSSSSEYIFSTEFFRDQKVFQETMGEVVALISEHLENWVQDITDPVGLFLMIRINYAHQLVMQRRRLPCLDSYLDNVNMVLWPKLKLALDNQLQSLNNAQVSLVKQVSGKVVGGRFVVDAKLAKTVEGIAKRFADLLLALTSLNVGFNQGQLERSLERLRTTMEDLLLSLAKGVKQAASGAGVASGVSSSAAFLVRNYGRVLQTLRDGADALSPQGAPGAPAEDEGHGRQTLEHFEDVYTSNVSLYVEEELGAHCGDMIQFVKRLEDALGLGGGAEGLEADKDLAGRILAHFKGSWQDAIQELNRQVHSDFAGVSKALAKEVLKAALTQLLLYYTRFLEVLKQLSPDMLKDSVPTPSILYEMKKFR</sequence>
<evidence type="ECO:0000259" key="7">
    <source>
        <dbReference type="Pfam" id="PF04129"/>
    </source>
</evidence>
<dbReference type="Proteomes" id="UP001472866">
    <property type="component" value="Chromosome 05"/>
</dbReference>
<evidence type="ECO:0000256" key="2">
    <source>
        <dbReference type="ARBA" id="ARBA00008180"/>
    </source>
</evidence>
<dbReference type="GO" id="GO:0005829">
    <property type="term" value="C:cytosol"/>
    <property type="evidence" value="ECO:0007669"/>
    <property type="project" value="GOC"/>
</dbReference>
<evidence type="ECO:0000256" key="4">
    <source>
        <dbReference type="ARBA" id="ARBA00022927"/>
    </source>
</evidence>
<dbReference type="PANTHER" id="PTHR14190">
    <property type="entry name" value="SUPPRESSOR OF ACTIN MUTATIONS 2/VACUOLAR PROTEIN SORTING 52"/>
    <property type="match status" value="1"/>
</dbReference>
<organism evidence="9 10">
    <name type="scientific">Chloropicon roscoffensis</name>
    <dbReference type="NCBI Taxonomy" id="1461544"/>
    <lineage>
        <taxon>Eukaryota</taxon>
        <taxon>Viridiplantae</taxon>
        <taxon>Chlorophyta</taxon>
        <taxon>Chloropicophyceae</taxon>
        <taxon>Chloropicales</taxon>
        <taxon>Chloropicaceae</taxon>
        <taxon>Chloropicon</taxon>
    </lineage>
</organism>
<evidence type="ECO:0000256" key="5">
    <source>
        <dbReference type="ARBA" id="ARBA00023034"/>
    </source>
</evidence>
<comment type="similarity">
    <text evidence="2">Belongs to the VPS52 family.</text>
</comment>
<dbReference type="GO" id="GO:0032456">
    <property type="term" value="P:endocytic recycling"/>
    <property type="evidence" value="ECO:0007669"/>
    <property type="project" value="TreeGrafter"/>
</dbReference>
<evidence type="ECO:0000259" key="8">
    <source>
        <dbReference type="Pfam" id="PF20655"/>
    </source>
</evidence>
<name>A0AAX4P7T0_9CHLO</name>
<feature type="domain" description="Vps52 coiled-coil" evidence="7">
    <location>
        <begin position="77"/>
        <end position="250"/>
    </location>
</feature>
<dbReference type="GO" id="GO:0015031">
    <property type="term" value="P:protein transport"/>
    <property type="evidence" value="ECO:0007669"/>
    <property type="project" value="UniProtKB-KW"/>
</dbReference>
<evidence type="ECO:0000256" key="6">
    <source>
        <dbReference type="SAM" id="MobiDB-lite"/>
    </source>
</evidence>
<dbReference type="InterPro" id="IPR007258">
    <property type="entry name" value="Vps52"/>
</dbReference>
<dbReference type="GO" id="GO:0000938">
    <property type="term" value="C:GARP complex"/>
    <property type="evidence" value="ECO:0007669"/>
    <property type="project" value="TreeGrafter"/>
</dbReference>
<dbReference type="InterPro" id="IPR048361">
    <property type="entry name" value="Vps52_C"/>
</dbReference>
<proteinExistence type="inferred from homology"/>
<evidence type="ECO:0000256" key="3">
    <source>
        <dbReference type="ARBA" id="ARBA00022448"/>
    </source>
</evidence>
<dbReference type="Pfam" id="PF20655">
    <property type="entry name" value="Vps52_C"/>
    <property type="match status" value="1"/>
</dbReference>
<keyword evidence="5" id="KW-0333">Golgi apparatus</keyword>
<dbReference type="InterPro" id="IPR048319">
    <property type="entry name" value="Vps52_CC"/>
</dbReference>
<dbReference type="EMBL" id="CP151505">
    <property type="protein sequence ID" value="WZN62168.1"/>
    <property type="molecule type" value="Genomic_DNA"/>
</dbReference>
<evidence type="ECO:0000256" key="1">
    <source>
        <dbReference type="ARBA" id="ARBA00004601"/>
    </source>
</evidence>
<feature type="region of interest" description="Disordered" evidence="6">
    <location>
        <begin position="328"/>
        <end position="349"/>
    </location>
</feature>
<accession>A0AAX4P7T0</accession>
<dbReference type="Pfam" id="PF04129">
    <property type="entry name" value="Vps52_CC"/>
    <property type="match status" value="1"/>
</dbReference>
<gene>
    <name evidence="9" type="ORF">HKI87_05g37040</name>
</gene>